<reference evidence="1 2" key="2">
    <citation type="journal article" date="2022" name="Mol. Ecol. Resour.">
        <title>The genomes of chicory, endive, great burdock and yacon provide insights into Asteraceae paleo-polyploidization history and plant inulin production.</title>
        <authorList>
            <person name="Fan W."/>
            <person name="Wang S."/>
            <person name="Wang H."/>
            <person name="Wang A."/>
            <person name="Jiang F."/>
            <person name="Liu H."/>
            <person name="Zhao H."/>
            <person name="Xu D."/>
            <person name="Zhang Y."/>
        </authorList>
    </citation>
    <scope>NUCLEOTIDE SEQUENCE [LARGE SCALE GENOMIC DNA]</scope>
    <source>
        <strain evidence="2">cv. Niubang</strain>
    </source>
</reference>
<reference evidence="2" key="1">
    <citation type="journal article" date="2022" name="Mol. Ecol. Resour.">
        <title>The genomes of chicory, endive, great burdock and yacon provide insights into Asteraceae palaeo-polyploidization history and plant inulin production.</title>
        <authorList>
            <person name="Fan W."/>
            <person name="Wang S."/>
            <person name="Wang H."/>
            <person name="Wang A."/>
            <person name="Jiang F."/>
            <person name="Liu H."/>
            <person name="Zhao H."/>
            <person name="Xu D."/>
            <person name="Zhang Y."/>
        </authorList>
    </citation>
    <scope>NUCLEOTIDE SEQUENCE [LARGE SCALE GENOMIC DNA]</scope>
    <source>
        <strain evidence="2">cv. Niubang</strain>
    </source>
</reference>
<keyword evidence="2" id="KW-1185">Reference proteome</keyword>
<name>A0ACB9DH16_ARCLA</name>
<protein>
    <submittedName>
        <fullName evidence="1">Uncharacterized protein</fullName>
    </submittedName>
</protein>
<gene>
    <name evidence="1" type="ORF">L6452_08226</name>
</gene>
<sequence>MSSLCLRSSLLTASSYKSSSLRSSSLTSIVQIVASHCRSEIFVSQIVVDSIRYSSSQIRSAERPGLRVALTYCLY</sequence>
<accession>A0ACB9DH16</accession>
<comment type="caution">
    <text evidence="1">The sequence shown here is derived from an EMBL/GenBank/DDBJ whole genome shotgun (WGS) entry which is preliminary data.</text>
</comment>
<organism evidence="1 2">
    <name type="scientific">Arctium lappa</name>
    <name type="common">Greater burdock</name>
    <name type="synonym">Lappa major</name>
    <dbReference type="NCBI Taxonomy" id="4217"/>
    <lineage>
        <taxon>Eukaryota</taxon>
        <taxon>Viridiplantae</taxon>
        <taxon>Streptophyta</taxon>
        <taxon>Embryophyta</taxon>
        <taxon>Tracheophyta</taxon>
        <taxon>Spermatophyta</taxon>
        <taxon>Magnoliopsida</taxon>
        <taxon>eudicotyledons</taxon>
        <taxon>Gunneridae</taxon>
        <taxon>Pentapetalae</taxon>
        <taxon>asterids</taxon>
        <taxon>campanulids</taxon>
        <taxon>Asterales</taxon>
        <taxon>Asteraceae</taxon>
        <taxon>Carduoideae</taxon>
        <taxon>Cardueae</taxon>
        <taxon>Arctiinae</taxon>
        <taxon>Arctium</taxon>
    </lineage>
</organism>
<evidence type="ECO:0000313" key="1">
    <source>
        <dbReference type="EMBL" id="KAI3745815.1"/>
    </source>
</evidence>
<proteinExistence type="predicted"/>
<dbReference type="EMBL" id="CM042049">
    <property type="protein sequence ID" value="KAI3745815.1"/>
    <property type="molecule type" value="Genomic_DNA"/>
</dbReference>
<evidence type="ECO:0000313" key="2">
    <source>
        <dbReference type="Proteomes" id="UP001055879"/>
    </source>
</evidence>
<dbReference type="Proteomes" id="UP001055879">
    <property type="component" value="Linkage Group LG03"/>
</dbReference>